<feature type="binding site" evidence="9">
    <location>
        <position position="233"/>
    </location>
    <ligand>
        <name>substrate</name>
    </ligand>
</feature>
<feature type="binding site" evidence="9">
    <location>
        <begin position="225"/>
        <end position="226"/>
    </location>
    <ligand>
        <name>substrate</name>
    </ligand>
</feature>
<dbReference type="InterPro" id="IPR032466">
    <property type="entry name" value="Metal_Hydrolase"/>
</dbReference>
<evidence type="ECO:0000256" key="6">
    <source>
        <dbReference type="ARBA" id="ARBA00047647"/>
    </source>
</evidence>
<proteinExistence type="inferred from homology"/>
<dbReference type="Gene3D" id="3.20.20.140">
    <property type="entry name" value="Metal-dependent hydrolases"/>
    <property type="match status" value="1"/>
</dbReference>
<dbReference type="EMBL" id="NAJL01000004">
    <property type="protein sequence ID" value="TKA32802.1"/>
    <property type="molecule type" value="Genomic_DNA"/>
</dbReference>
<dbReference type="PIRSF" id="PIRSF038994">
    <property type="entry name" value="NagA"/>
    <property type="match status" value="1"/>
</dbReference>
<dbReference type="InterPro" id="IPR011059">
    <property type="entry name" value="Metal-dep_hydrolase_composite"/>
</dbReference>
<feature type="binding site" evidence="10">
    <location>
        <position position="201"/>
    </location>
    <ligand>
        <name>Zn(2+)</name>
        <dbReference type="ChEBI" id="CHEBI:29105"/>
    </ligand>
</feature>
<sequence length="400" mass="42686">MTTTFTNFRLCRGGRLVDGEQLTIAHGTGLIVNPEEARGGETVDLQDAIVAPGFLELQTNGLRNFHFTHFDTTEEAYTAKMDEVAKYLPRTGVTAFYATIPTVHSDEFKKILPLLAPRDIPDGAALLGAHAEGPYLHPSKKGAHNASLFHLPNQTNPTDIYGPSAETNSILKLVTLAPELPGAENLVLHLTYRGIRTALGHSSATYSQGLAAIKVGASCLTHTLNAMTPLHHRDPGLAGLITADAESLLDAASPYFSLIADGNHLHSSVASMLFRANPERCILITDSIELAGLPDGTYPGHSQIPMNQTKQGSRVVIEGTETLIGGCAGLDECVQNLVRWSGCGVAQAVRCVTENVAALMGEKRRGVLEVGRRGDFVVLDEKGSVKRTFVAGKMAFAGAE</sequence>
<dbReference type="PANTHER" id="PTHR11113:SF4">
    <property type="entry name" value="N-ACETYLGLUCOSAMINE-6-PHOSPHATE DEACETYLASE"/>
    <property type="match status" value="1"/>
</dbReference>
<evidence type="ECO:0000256" key="5">
    <source>
        <dbReference type="ARBA" id="ARBA00023277"/>
    </source>
</evidence>
<evidence type="ECO:0000256" key="1">
    <source>
        <dbReference type="ARBA" id="ARBA00010716"/>
    </source>
</evidence>
<dbReference type="Pfam" id="PF01979">
    <property type="entry name" value="Amidohydro_1"/>
    <property type="match status" value="1"/>
</dbReference>
<accession>A0A4U0UDE5</accession>
<comment type="cofactor">
    <cofactor evidence="10">
        <name>a divalent metal cation</name>
        <dbReference type="ChEBI" id="CHEBI:60240"/>
    </cofactor>
    <text evidence="10">Binds 1 divalent metal cation per subunit.</text>
</comment>
<keyword evidence="13" id="KW-1185">Reference proteome</keyword>
<dbReference type="GO" id="GO:0008448">
    <property type="term" value="F:N-acetylglucosamine-6-phosphate deacetylase activity"/>
    <property type="evidence" value="ECO:0007669"/>
    <property type="project" value="UniProtKB-UniRule"/>
</dbReference>
<comment type="similarity">
    <text evidence="1 7">Belongs to the metallo-dependent hydrolases superfamily. NagA family.</text>
</comment>
<name>A0A4U0UDE5_9PEZI</name>
<evidence type="ECO:0000259" key="11">
    <source>
        <dbReference type="Pfam" id="PF01979"/>
    </source>
</evidence>
<evidence type="ECO:0000256" key="8">
    <source>
        <dbReference type="PIRSR" id="PIRSR038994-1"/>
    </source>
</evidence>
<keyword evidence="4 7" id="KW-0378">Hydrolase</keyword>
<dbReference type="InterPro" id="IPR006680">
    <property type="entry name" value="Amidohydro-rel"/>
</dbReference>
<dbReference type="Gene3D" id="2.30.40.10">
    <property type="entry name" value="Urease, subunit C, domain 1"/>
    <property type="match status" value="1"/>
</dbReference>
<feature type="binding site" evidence="10">
    <location>
        <position position="132"/>
    </location>
    <ligand>
        <name>Zn(2+)</name>
        <dbReference type="ChEBI" id="CHEBI:29105"/>
    </ligand>
</feature>
<evidence type="ECO:0000313" key="12">
    <source>
        <dbReference type="EMBL" id="TKA32802.1"/>
    </source>
</evidence>
<keyword evidence="5 7" id="KW-0119">Carbohydrate metabolism</keyword>
<evidence type="ECO:0000256" key="9">
    <source>
        <dbReference type="PIRSR" id="PIRSR038994-2"/>
    </source>
</evidence>
<dbReference type="OrthoDB" id="10264777at2759"/>
<dbReference type="SUPFAM" id="SSF51556">
    <property type="entry name" value="Metallo-dependent hydrolases"/>
    <property type="match status" value="1"/>
</dbReference>
<comment type="catalytic activity">
    <reaction evidence="6 7">
        <text>N-acetyl-D-glucosamine 6-phosphate + H2O = D-glucosamine 6-phosphate + acetate</text>
        <dbReference type="Rhea" id="RHEA:22936"/>
        <dbReference type="ChEBI" id="CHEBI:15377"/>
        <dbReference type="ChEBI" id="CHEBI:30089"/>
        <dbReference type="ChEBI" id="CHEBI:57513"/>
        <dbReference type="ChEBI" id="CHEBI:58725"/>
        <dbReference type="EC" id="3.5.1.25"/>
    </reaction>
</comment>
<feature type="binding site" evidence="9">
    <location>
        <position position="264"/>
    </location>
    <ligand>
        <name>substrate</name>
    </ligand>
</feature>
<comment type="caution">
    <text evidence="12">The sequence shown here is derived from an EMBL/GenBank/DDBJ whole genome shotgun (WGS) entry which is preliminary data.</text>
</comment>
<dbReference type="PANTHER" id="PTHR11113">
    <property type="entry name" value="N-ACETYLGLUCOSAMINE-6-PHOSPHATE DEACETYLASE"/>
    <property type="match status" value="1"/>
</dbReference>
<evidence type="ECO:0000256" key="7">
    <source>
        <dbReference type="PIRNR" id="PIRNR038994"/>
    </source>
</evidence>
<dbReference type="GO" id="GO:0006046">
    <property type="term" value="P:N-acetylglucosamine catabolic process"/>
    <property type="evidence" value="ECO:0007669"/>
    <property type="project" value="TreeGrafter"/>
</dbReference>
<feature type="domain" description="Amidohydrolase-related" evidence="11">
    <location>
        <begin position="200"/>
        <end position="394"/>
    </location>
</feature>
<keyword evidence="10" id="KW-0479">Metal-binding</keyword>
<organism evidence="12 13">
    <name type="scientific">Salinomyces thailandicus</name>
    <dbReference type="NCBI Taxonomy" id="706561"/>
    <lineage>
        <taxon>Eukaryota</taxon>
        <taxon>Fungi</taxon>
        <taxon>Dikarya</taxon>
        <taxon>Ascomycota</taxon>
        <taxon>Pezizomycotina</taxon>
        <taxon>Dothideomycetes</taxon>
        <taxon>Dothideomycetidae</taxon>
        <taxon>Mycosphaerellales</taxon>
        <taxon>Teratosphaeriaceae</taxon>
        <taxon>Salinomyces</taxon>
    </lineage>
</organism>
<evidence type="ECO:0000256" key="10">
    <source>
        <dbReference type="PIRSR" id="PIRSR038994-3"/>
    </source>
</evidence>
<evidence type="ECO:0000256" key="3">
    <source>
        <dbReference type="ARBA" id="ARBA00018029"/>
    </source>
</evidence>
<protein>
    <recommendedName>
        <fullName evidence="3 7">N-acetylglucosamine-6-phosphate deacetylase</fullName>
        <ecNumber evidence="2 7">3.5.1.25</ecNumber>
    </recommendedName>
</protein>
<reference evidence="12 13" key="1">
    <citation type="submission" date="2017-03" db="EMBL/GenBank/DDBJ databases">
        <title>Genomes of endolithic fungi from Antarctica.</title>
        <authorList>
            <person name="Coleine C."/>
            <person name="Masonjones S."/>
            <person name="Stajich J.E."/>
        </authorList>
    </citation>
    <scope>NUCLEOTIDE SEQUENCE [LARGE SCALE GENOMIC DNA]</scope>
    <source>
        <strain evidence="12 13">CCFEE 6315</strain>
    </source>
</reference>
<evidence type="ECO:0000256" key="2">
    <source>
        <dbReference type="ARBA" id="ARBA00011899"/>
    </source>
</evidence>
<dbReference type="InterPro" id="IPR003764">
    <property type="entry name" value="GlcNAc_6-P_deAcase"/>
</dbReference>
<feature type="binding site" evidence="9">
    <location>
        <begin position="323"/>
        <end position="325"/>
    </location>
    <ligand>
        <name>substrate</name>
    </ligand>
</feature>
<evidence type="ECO:0000313" key="13">
    <source>
        <dbReference type="Proteomes" id="UP000308549"/>
    </source>
</evidence>
<gene>
    <name evidence="12" type="ORF">B0A50_01027</name>
</gene>
<feature type="binding site" evidence="9">
    <location>
        <position position="143"/>
    </location>
    <ligand>
        <name>substrate</name>
    </ligand>
</feature>
<evidence type="ECO:0000256" key="4">
    <source>
        <dbReference type="ARBA" id="ARBA00022801"/>
    </source>
</evidence>
<dbReference type="SUPFAM" id="SSF51338">
    <property type="entry name" value="Composite domain of metallo-dependent hydrolases"/>
    <property type="match status" value="1"/>
</dbReference>
<feature type="active site" description="Proton donor/acceptor" evidence="8">
    <location>
        <position position="286"/>
    </location>
</feature>
<feature type="binding site" evidence="10">
    <location>
        <position position="222"/>
    </location>
    <ligand>
        <name>Zn(2+)</name>
        <dbReference type="ChEBI" id="CHEBI:29105"/>
    </ligand>
</feature>
<dbReference type="AlphaFoldDB" id="A0A4U0UDE5"/>
<dbReference type="Proteomes" id="UP000308549">
    <property type="component" value="Unassembled WGS sequence"/>
</dbReference>
<dbReference type="EC" id="3.5.1.25" evidence="2 7"/>
<dbReference type="GO" id="GO:0046872">
    <property type="term" value="F:metal ion binding"/>
    <property type="evidence" value="ECO:0007669"/>
    <property type="project" value="UniProtKB-KW"/>
</dbReference>